<evidence type="ECO:0000259" key="1">
    <source>
        <dbReference type="Pfam" id="PF02441"/>
    </source>
</evidence>
<evidence type="ECO:0000313" key="2">
    <source>
        <dbReference type="EMBL" id="OWZ84300.1"/>
    </source>
</evidence>
<dbReference type="Gene3D" id="3.40.50.1950">
    <property type="entry name" value="Flavin prenyltransferase-like"/>
    <property type="match status" value="1"/>
</dbReference>
<dbReference type="NCBIfam" id="TIGR02852">
    <property type="entry name" value="spore_dpaB"/>
    <property type="match status" value="1"/>
</dbReference>
<sequence length="197" mass="21227">MSLAGVKVGFAVTSSHCTLEPVFKEIKDLVDGGVEVYPIISPGVDKTNTRFGEAIEWKQKLVQMTGNKIINSIVSAEPIGPQGFIDVIVIAPCTGNTIAKLANGITDTAVTMAAKAQIRNQKPVVISISTNDALGLNARNIGTLLNSKYVYFVPFTQDNPINKPNSVVSHTDQIIPTIRKALEGEQIQPLLTSREEQ</sequence>
<dbReference type="AlphaFoldDB" id="A0A226C1Q1"/>
<keyword evidence="3" id="KW-1185">Reference proteome</keyword>
<dbReference type="PIRSF" id="PIRSF001390">
    <property type="entry name" value="Dipicolinate_synth_subunit_B"/>
    <property type="match status" value="1"/>
</dbReference>
<dbReference type="InterPro" id="IPR014214">
    <property type="entry name" value="Dipicolinic_acid_synth_B"/>
</dbReference>
<protein>
    <submittedName>
        <fullName evidence="2">Dipicolinate synthase subunit B</fullName>
    </submittedName>
</protein>
<dbReference type="OrthoDB" id="9792688at2"/>
<organism evidence="2 3">
    <name type="scientific">Natranaerobius trueperi</name>
    <dbReference type="NCBI Taxonomy" id="759412"/>
    <lineage>
        <taxon>Bacteria</taxon>
        <taxon>Bacillati</taxon>
        <taxon>Bacillota</taxon>
        <taxon>Clostridia</taxon>
        <taxon>Natranaerobiales</taxon>
        <taxon>Natranaerobiaceae</taxon>
        <taxon>Natranaerobius</taxon>
    </lineage>
</organism>
<gene>
    <name evidence="2" type="ORF">CDO51_04370</name>
</gene>
<dbReference type="InterPro" id="IPR003382">
    <property type="entry name" value="Flavoprotein"/>
</dbReference>
<dbReference type="RefSeq" id="WP_089023085.1">
    <property type="nucleotide sequence ID" value="NZ_NIQC01000006.1"/>
</dbReference>
<dbReference type="Pfam" id="PF02441">
    <property type="entry name" value="Flavoprotein"/>
    <property type="match status" value="1"/>
</dbReference>
<accession>A0A226C1Q1</accession>
<reference evidence="2 3" key="1">
    <citation type="submission" date="2017-06" db="EMBL/GenBank/DDBJ databases">
        <title>Draft Genome Sequence of Natranaerobius trueperi halophilic, alkalithermophilic bacteria from soda lakes.</title>
        <authorList>
            <person name="Zhao B."/>
        </authorList>
    </citation>
    <scope>NUCLEOTIDE SEQUENCE [LARGE SCALE GENOMIC DNA]</scope>
    <source>
        <strain evidence="2 3">DSM 18760</strain>
    </source>
</reference>
<comment type="caution">
    <text evidence="2">The sequence shown here is derived from an EMBL/GenBank/DDBJ whole genome shotgun (WGS) entry which is preliminary data.</text>
</comment>
<dbReference type="SUPFAM" id="SSF52507">
    <property type="entry name" value="Homo-oligomeric flavin-containing Cys decarboxylases, HFCD"/>
    <property type="match status" value="1"/>
</dbReference>
<dbReference type="GO" id="GO:0003824">
    <property type="term" value="F:catalytic activity"/>
    <property type="evidence" value="ECO:0007669"/>
    <property type="project" value="InterPro"/>
</dbReference>
<dbReference type="InterPro" id="IPR036551">
    <property type="entry name" value="Flavin_trans-like"/>
</dbReference>
<proteinExistence type="predicted"/>
<name>A0A226C1Q1_9FIRM</name>
<evidence type="ECO:0000313" key="3">
    <source>
        <dbReference type="Proteomes" id="UP000214588"/>
    </source>
</evidence>
<dbReference type="EMBL" id="NIQC01000006">
    <property type="protein sequence ID" value="OWZ84300.1"/>
    <property type="molecule type" value="Genomic_DNA"/>
</dbReference>
<dbReference type="Proteomes" id="UP000214588">
    <property type="component" value="Unassembled WGS sequence"/>
</dbReference>
<feature type="domain" description="Flavoprotein" evidence="1">
    <location>
        <begin position="7"/>
        <end position="171"/>
    </location>
</feature>
<dbReference type="NCBIfam" id="NF006161">
    <property type="entry name" value="PRK08305.1"/>
    <property type="match status" value="1"/>
</dbReference>